<evidence type="ECO:0000256" key="3">
    <source>
        <dbReference type="ARBA" id="ARBA00022630"/>
    </source>
</evidence>
<evidence type="ECO:0000313" key="9">
    <source>
        <dbReference type="EMBL" id="GCE16645.1"/>
    </source>
</evidence>
<name>A0A402AC24_9CHLR</name>
<evidence type="ECO:0000256" key="7">
    <source>
        <dbReference type="RuleBase" id="RU362075"/>
    </source>
</evidence>
<dbReference type="FunFam" id="3.50.50.60:FF:000378">
    <property type="entry name" value="Phytoene desaturase"/>
    <property type="match status" value="1"/>
</dbReference>
<dbReference type="InterPro" id="IPR002937">
    <property type="entry name" value="Amino_oxidase"/>
</dbReference>
<dbReference type="PANTHER" id="PTHR43734">
    <property type="entry name" value="PHYTOENE DESATURASE"/>
    <property type="match status" value="1"/>
</dbReference>
<gene>
    <name evidence="9" type="ORF">KDK_04450</name>
</gene>
<organism evidence="9 10">
    <name type="scientific">Dictyobacter kobayashii</name>
    <dbReference type="NCBI Taxonomy" id="2014872"/>
    <lineage>
        <taxon>Bacteria</taxon>
        <taxon>Bacillati</taxon>
        <taxon>Chloroflexota</taxon>
        <taxon>Ktedonobacteria</taxon>
        <taxon>Ktedonobacterales</taxon>
        <taxon>Dictyobacteraceae</taxon>
        <taxon>Dictyobacter</taxon>
    </lineage>
</organism>
<keyword evidence="3" id="KW-0285">Flavoprotein</keyword>
<dbReference type="EMBL" id="BIFS01000001">
    <property type="protein sequence ID" value="GCE16645.1"/>
    <property type="molecule type" value="Genomic_DNA"/>
</dbReference>
<evidence type="ECO:0000256" key="2">
    <source>
        <dbReference type="ARBA" id="ARBA00006046"/>
    </source>
</evidence>
<reference evidence="10" key="1">
    <citation type="submission" date="2018-12" db="EMBL/GenBank/DDBJ databases">
        <title>Tengunoibacter tsumagoiensis gen. nov., sp. nov., Dictyobacter kobayashii sp. nov., D. alpinus sp. nov., and D. joshuensis sp. nov. and description of Dictyobacteraceae fam. nov. within the order Ktedonobacterales isolated from Tengu-no-mugimeshi.</title>
        <authorList>
            <person name="Wang C.M."/>
            <person name="Zheng Y."/>
            <person name="Sakai Y."/>
            <person name="Toyoda A."/>
            <person name="Minakuchi Y."/>
            <person name="Abe K."/>
            <person name="Yokota A."/>
            <person name="Yabe S."/>
        </authorList>
    </citation>
    <scope>NUCLEOTIDE SEQUENCE [LARGE SCALE GENOMIC DNA]</scope>
    <source>
        <strain evidence="10">Uno11</strain>
    </source>
</reference>
<feature type="domain" description="Amine oxidase" evidence="8">
    <location>
        <begin position="21"/>
        <end position="224"/>
    </location>
</feature>
<comment type="similarity">
    <text evidence="2 7">Belongs to the carotenoid/retinoid oxidoreductase family.</text>
</comment>
<evidence type="ECO:0000256" key="5">
    <source>
        <dbReference type="ARBA" id="ARBA00022827"/>
    </source>
</evidence>
<sequence length="251" mass="28834">MTISYDEEQLMNITVIGSGFGGLTAAIRLQAQGHHVTMLEKRDKPGGRAYVYEQDGFTFDGGPTIITAPWLIHDLFELCGKKTEDYVKIIPIDPFYNIRFEDGSIFRYNADREQLLSQIREFNPSDVEGYLRFAHAGEKIFKTGFELIDQPFTTFGSMAKVLPDLVRLQSQKSVASFVNQYIKDERLRQVFSFHPLLIGGNPFQSTSIYALIHTLEQRFGVWFAMGAQEHWCAPWSNYLRIWVARSTWTAR</sequence>
<keyword evidence="4 7" id="KW-0125">Carotenoid biosynthesis</keyword>
<dbReference type="AlphaFoldDB" id="A0A402AC24"/>
<dbReference type="Proteomes" id="UP000287188">
    <property type="component" value="Unassembled WGS sequence"/>
</dbReference>
<accession>A0A402AC24</accession>
<comment type="caution">
    <text evidence="9">The sequence shown here is derived from an EMBL/GenBank/DDBJ whole genome shotgun (WGS) entry which is preliminary data.</text>
</comment>
<protein>
    <recommendedName>
        <fullName evidence="8">Amine oxidase domain-containing protein</fullName>
    </recommendedName>
</protein>
<dbReference type="PANTHER" id="PTHR43734:SF3">
    <property type="entry name" value="B-CAROTENE KETOLASE"/>
    <property type="match status" value="1"/>
</dbReference>
<evidence type="ECO:0000256" key="6">
    <source>
        <dbReference type="ARBA" id="ARBA00023002"/>
    </source>
</evidence>
<evidence type="ECO:0000256" key="4">
    <source>
        <dbReference type="ARBA" id="ARBA00022746"/>
    </source>
</evidence>
<dbReference type="Pfam" id="PF01593">
    <property type="entry name" value="Amino_oxidase"/>
    <property type="match status" value="1"/>
</dbReference>
<evidence type="ECO:0000256" key="1">
    <source>
        <dbReference type="ARBA" id="ARBA00004829"/>
    </source>
</evidence>
<dbReference type="Gene3D" id="3.50.50.60">
    <property type="entry name" value="FAD/NAD(P)-binding domain"/>
    <property type="match status" value="1"/>
</dbReference>
<dbReference type="GO" id="GO:0016491">
    <property type="term" value="F:oxidoreductase activity"/>
    <property type="evidence" value="ECO:0007669"/>
    <property type="project" value="UniProtKB-KW"/>
</dbReference>
<dbReference type="SUPFAM" id="SSF51905">
    <property type="entry name" value="FAD/NAD(P)-binding domain"/>
    <property type="match status" value="1"/>
</dbReference>
<dbReference type="GO" id="GO:0016117">
    <property type="term" value="P:carotenoid biosynthetic process"/>
    <property type="evidence" value="ECO:0007669"/>
    <property type="project" value="UniProtKB-KW"/>
</dbReference>
<evidence type="ECO:0000313" key="10">
    <source>
        <dbReference type="Proteomes" id="UP000287188"/>
    </source>
</evidence>
<comment type="pathway">
    <text evidence="1 7">Carotenoid biosynthesis.</text>
</comment>
<dbReference type="InterPro" id="IPR014105">
    <property type="entry name" value="Carotenoid/retinoid_OxRdtase"/>
</dbReference>
<proteinExistence type="inferred from homology"/>
<keyword evidence="5" id="KW-0274">FAD</keyword>
<evidence type="ECO:0000259" key="8">
    <source>
        <dbReference type="Pfam" id="PF01593"/>
    </source>
</evidence>
<dbReference type="InterPro" id="IPR036188">
    <property type="entry name" value="FAD/NAD-bd_sf"/>
</dbReference>
<keyword evidence="10" id="KW-1185">Reference proteome</keyword>
<keyword evidence="6 7" id="KW-0560">Oxidoreductase</keyword>
<dbReference type="NCBIfam" id="TIGR02734">
    <property type="entry name" value="crtI_fam"/>
    <property type="match status" value="1"/>
</dbReference>